<sequence length="147" mass="15690">MNIAPNLEVPNALRELAEKGIDQARQAFEGFIEEARQTVAATQGGAHTAGASTQDMASYSLRAAEQNVRATLDFAQRLTRARSLQEALQLQADFACSQLAAVQAQATEFGGMAQSATKQDSEHAMNAARSGADQSRMSMEDGDEVGR</sequence>
<evidence type="ECO:0000256" key="1">
    <source>
        <dbReference type="SAM" id="MobiDB-lite"/>
    </source>
</evidence>
<feature type="region of interest" description="Disordered" evidence="1">
    <location>
        <begin position="109"/>
        <end position="147"/>
    </location>
</feature>
<dbReference type="AlphaFoldDB" id="A0AA37WPJ3"/>
<reference evidence="4" key="1">
    <citation type="journal article" date="2019" name="Int. J. Syst. Evol. Microbiol.">
        <title>The Global Catalogue of Microorganisms (GCM) 10K type strain sequencing project: providing services to taxonomists for standard genome sequencing and annotation.</title>
        <authorList>
            <consortium name="The Broad Institute Genomics Platform"/>
            <consortium name="The Broad Institute Genome Sequencing Center for Infectious Disease"/>
            <person name="Wu L."/>
            <person name="Ma J."/>
        </authorList>
    </citation>
    <scope>NUCLEOTIDE SEQUENCE [LARGE SCALE GENOMIC DNA]</scope>
    <source>
        <strain evidence="4">NBRC 103632</strain>
    </source>
</reference>
<gene>
    <name evidence="3" type="ORF">GCM10007890_10820</name>
</gene>
<keyword evidence="4" id="KW-1185">Reference proteome</keyword>
<evidence type="ECO:0000313" key="3">
    <source>
        <dbReference type="EMBL" id="GLS69070.1"/>
    </source>
</evidence>
<dbReference type="Proteomes" id="UP001157440">
    <property type="component" value="Unassembled WGS sequence"/>
</dbReference>
<accession>A0AA37WPJ3</accession>
<dbReference type="Pfam" id="PF09361">
    <property type="entry name" value="Phasin_2"/>
    <property type="match status" value="1"/>
</dbReference>
<proteinExistence type="predicted"/>
<dbReference type="RefSeq" id="WP_238199044.1">
    <property type="nucleotide sequence ID" value="NZ_BPQZ01000030.1"/>
</dbReference>
<organism evidence="3 4">
    <name type="scientific">Methylobacterium tardum</name>
    <dbReference type="NCBI Taxonomy" id="374432"/>
    <lineage>
        <taxon>Bacteria</taxon>
        <taxon>Pseudomonadati</taxon>
        <taxon>Pseudomonadota</taxon>
        <taxon>Alphaproteobacteria</taxon>
        <taxon>Hyphomicrobiales</taxon>
        <taxon>Methylobacteriaceae</taxon>
        <taxon>Methylobacterium</taxon>
    </lineage>
</organism>
<protein>
    <recommendedName>
        <fullName evidence="2">Phasin domain-containing protein</fullName>
    </recommendedName>
</protein>
<evidence type="ECO:0000313" key="4">
    <source>
        <dbReference type="Proteomes" id="UP001157440"/>
    </source>
</evidence>
<dbReference type="InterPro" id="IPR018968">
    <property type="entry name" value="Phasin"/>
</dbReference>
<name>A0AA37WPJ3_9HYPH</name>
<evidence type="ECO:0000259" key="2">
    <source>
        <dbReference type="Pfam" id="PF09361"/>
    </source>
</evidence>
<feature type="domain" description="Phasin" evidence="2">
    <location>
        <begin position="31"/>
        <end position="119"/>
    </location>
</feature>
<comment type="caution">
    <text evidence="3">The sequence shown here is derived from an EMBL/GenBank/DDBJ whole genome shotgun (WGS) entry which is preliminary data.</text>
</comment>
<dbReference type="EMBL" id="BSPL01000010">
    <property type="protein sequence ID" value="GLS69070.1"/>
    <property type="molecule type" value="Genomic_DNA"/>
</dbReference>